<sequence>METRANHVWVGAVTLALLVALAAAIVWIARLNEGAQNEYDIFFKQSVDGLAKGSEVAYSGVPVGQVRQIELWRKDPSFVRVRIRVDEKVPITIGTSATIQGSFTGVSDIQLEGAKKGAPPLTEPGPEGVPVIPTSRGGLSEVLANAPLLMERLATLTENLNLLLSEDNRRSITGILHNADKMTRDLSGATPEVRKTLKELQGTLDQATKTLAAFEGVADKAGNLLGTDSNSLAAQLRRTLSSAQKSMDQLNATMAHAQPALDQVSQSTLPAAEAAIRDLRATSKALRNVTEKIDEQGAGALLKGQKLPDYKP</sequence>
<keyword evidence="4" id="KW-1185">Reference proteome</keyword>
<dbReference type="Proteomes" id="UP001165583">
    <property type="component" value="Unassembled WGS sequence"/>
</dbReference>
<keyword evidence="1" id="KW-0175">Coiled coil</keyword>
<accession>A0ABT2I578</accession>
<evidence type="ECO:0000313" key="4">
    <source>
        <dbReference type="Proteomes" id="UP001165583"/>
    </source>
</evidence>
<feature type="domain" description="Mce/MlaD" evidence="2">
    <location>
        <begin position="42"/>
        <end position="111"/>
    </location>
</feature>
<evidence type="ECO:0000313" key="3">
    <source>
        <dbReference type="EMBL" id="MCT2399702.1"/>
    </source>
</evidence>
<dbReference type="Pfam" id="PF02470">
    <property type="entry name" value="MlaD"/>
    <property type="match status" value="1"/>
</dbReference>
<gene>
    <name evidence="3" type="ORF">NZK81_09070</name>
</gene>
<organism evidence="3 4">
    <name type="scientific">Novosphingobium mangrovi</name>
    <name type="common">ex Huang et al. 2023</name>
    <dbReference type="NCBI Taxonomy" id="2976432"/>
    <lineage>
        <taxon>Bacteria</taxon>
        <taxon>Pseudomonadati</taxon>
        <taxon>Pseudomonadota</taxon>
        <taxon>Alphaproteobacteria</taxon>
        <taxon>Sphingomonadales</taxon>
        <taxon>Sphingomonadaceae</taxon>
        <taxon>Novosphingobium</taxon>
    </lineage>
</organism>
<name>A0ABT2I578_9SPHN</name>
<comment type="caution">
    <text evidence="3">The sequence shown here is derived from an EMBL/GenBank/DDBJ whole genome shotgun (WGS) entry which is preliminary data.</text>
</comment>
<dbReference type="RefSeq" id="WP_260045808.1">
    <property type="nucleotide sequence ID" value="NZ_JANZXA010000005.1"/>
</dbReference>
<dbReference type="PANTHER" id="PTHR36698">
    <property type="entry name" value="BLL5892 PROTEIN"/>
    <property type="match status" value="1"/>
</dbReference>
<dbReference type="EMBL" id="JANZXA010000005">
    <property type="protein sequence ID" value="MCT2399702.1"/>
    <property type="molecule type" value="Genomic_DNA"/>
</dbReference>
<reference evidence="3" key="1">
    <citation type="submission" date="2022-09" db="EMBL/GenBank/DDBJ databases">
        <title>Novosphingobium sp. Nov., a polycyclic aromatic hydrocarbon-degrading bacterium isolated form mangrove sediments in HongKong.</title>
        <authorList>
            <person name="Hu Z."/>
        </authorList>
    </citation>
    <scope>NUCLEOTIDE SEQUENCE</scope>
    <source>
        <strain evidence="3">HK4-1</strain>
    </source>
</reference>
<evidence type="ECO:0000259" key="2">
    <source>
        <dbReference type="Pfam" id="PF02470"/>
    </source>
</evidence>
<protein>
    <submittedName>
        <fullName evidence="3">MlaD family protein</fullName>
    </submittedName>
</protein>
<dbReference type="InterPro" id="IPR003399">
    <property type="entry name" value="Mce/MlaD"/>
</dbReference>
<feature type="coiled-coil region" evidence="1">
    <location>
        <begin position="197"/>
        <end position="253"/>
    </location>
</feature>
<proteinExistence type="predicted"/>
<evidence type="ECO:0000256" key="1">
    <source>
        <dbReference type="SAM" id="Coils"/>
    </source>
</evidence>
<dbReference type="PANTHER" id="PTHR36698:SF2">
    <property type="entry name" value="MCE_MLAD DOMAIN-CONTAINING PROTEIN"/>
    <property type="match status" value="1"/>
</dbReference>